<dbReference type="PANTHER" id="PTHR43509:SF1">
    <property type="entry name" value="SULFATE ADENYLYLTRANSFERASE"/>
    <property type="match status" value="1"/>
</dbReference>
<dbReference type="RefSeq" id="WP_101637604.1">
    <property type="nucleotide sequence ID" value="NZ_CAUPEY010000005.1"/>
</dbReference>
<evidence type="ECO:0000313" key="4">
    <source>
        <dbReference type="Proteomes" id="UP000234639"/>
    </source>
</evidence>
<comment type="pathway">
    <text evidence="1">Sulfur metabolism; hydrogen sulfide biosynthesis; sulfite from sulfate: step 1/3.</text>
</comment>
<dbReference type="Gene3D" id="3.10.400.10">
    <property type="entry name" value="Sulfate adenylyltransferase"/>
    <property type="match status" value="1"/>
</dbReference>
<feature type="domain" description="Sulphate adenylyltransferase catalytic" evidence="2">
    <location>
        <begin position="139"/>
        <end position="346"/>
    </location>
</feature>
<dbReference type="PANTHER" id="PTHR43509">
    <property type="match status" value="1"/>
</dbReference>
<dbReference type="SUPFAM" id="SSF52374">
    <property type="entry name" value="Nucleotidylyl transferase"/>
    <property type="match status" value="1"/>
</dbReference>
<dbReference type="AlphaFoldDB" id="A0A2I1N949"/>
<dbReference type="InterPro" id="IPR014729">
    <property type="entry name" value="Rossmann-like_a/b/a_fold"/>
</dbReference>
<dbReference type="InterPro" id="IPR015947">
    <property type="entry name" value="PUA-like_sf"/>
</dbReference>
<comment type="caution">
    <text evidence="3">The sequence shown here is derived from an EMBL/GenBank/DDBJ whole genome shotgun (WGS) entry which is preliminary data.</text>
</comment>
<dbReference type="Gene3D" id="3.40.50.620">
    <property type="entry name" value="HUPs"/>
    <property type="match status" value="1"/>
</dbReference>
<proteinExistence type="predicted"/>
<dbReference type="Pfam" id="PF01747">
    <property type="entry name" value="ATP-sulfurylase"/>
    <property type="match status" value="1"/>
</dbReference>
<evidence type="ECO:0000256" key="1">
    <source>
        <dbReference type="ARBA" id="ARBA00005048"/>
    </source>
</evidence>
<keyword evidence="3" id="KW-0548">Nucleotidyltransferase</keyword>
<gene>
    <name evidence="3" type="ORF">CYJ41_06955</name>
</gene>
<name>A0A2I1N949_9BACT</name>
<dbReference type="InterPro" id="IPR024951">
    <property type="entry name" value="Sulfurylase_cat_dom"/>
</dbReference>
<dbReference type="GO" id="GO:0004781">
    <property type="term" value="F:sulfate adenylyltransferase (ATP) activity"/>
    <property type="evidence" value="ECO:0007669"/>
    <property type="project" value="InterPro"/>
</dbReference>
<sequence>MASKNKNKTLKISRETLGTLTLIKNQILSNFDKLMDENEIDEVIQSGYLNNELIPYAYIFAPPGEENQKIAKNVEFSQTLLLECEEKIVGKVIVTNNFRFKGYWKFFSIFEADASSSPNDELIGSFCISGFIEIYEDKIALIKNKIQTLKKELNLKKVTSLMLCANPFHRVHERLIRLTIDKADFLIIFLLRSTRENRLNHALRKKTMEYFINNFLPKDKVLLIDLENTTLFSAHKNPELECIAAYNFGANKVIIGQNHGSIGMFFDDNQAHTIIDKIRKNFDIEILVMPEYVYCNECKTIVSVKTCPHGQHHHIKYHSPTIRTLLLNGVLPPPILMRKEISSIILSDLFPNRFENLQQIYDEIFPNAGILETHTYEDFYKELAKLYQTGSLT</sequence>
<accession>A0A2I1N949</accession>
<keyword evidence="3" id="KW-0808">Transferase</keyword>
<reference evidence="3 4" key="1">
    <citation type="submission" date="2017-12" db="EMBL/GenBank/DDBJ databases">
        <title>Phylogenetic diversity of female urinary microbiome.</title>
        <authorList>
            <person name="Thomas-White K."/>
            <person name="Wolfe A.J."/>
        </authorList>
    </citation>
    <scope>NUCLEOTIDE SEQUENCE [LARGE SCALE GENOMIC DNA]</scope>
    <source>
        <strain evidence="3 4">UMB0112</strain>
    </source>
</reference>
<evidence type="ECO:0000259" key="2">
    <source>
        <dbReference type="Pfam" id="PF01747"/>
    </source>
</evidence>
<protein>
    <submittedName>
        <fullName evidence="3">Sulfate adenylyltransferase</fullName>
    </submittedName>
</protein>
<dbReference type="Proteomes" id="UP000234639">
    <property type="component" value="Unassembled WGS sequence"/>
</dbReference>
<organism evidence="3 4">
    <name type="scientific">Campylobacter ureolyticus</name>
    <dbReference type="NCBI Taxonomy" id="827"/>
    <lineage>
        <taxon>Bacteria</taxon>
        <taxon>Pseudomonadati</taxon>
        <taxon>Campylobacterota</taxon>
        <taxon>Epsilonproteobacteria</taxon>
        <taxon>Campylobacterales</taxon>
        <taxon>Campylobacteraceae</taxon>
        <taxon>Campylobacter</taxon>
    </lineage>
</organism>
<dbReference type="EMBL" id="PKHU01000006">
    <property type="protein sequence ID" value="PKZ28914.1"/>
    <property type="molecule type" value="Genomic_DNA"/>
</dbReference>
<dbReference type="SUPFAM" id="SSF88697">
    <property type="entry name" value="PUA domain-like"/>
    <property type="match status" value="1"/>
</dbReference>
<evidence type="ECO:0000313" key="3">
    <source>
        <dbReference type="EMBL" id="PKZ28914.1"/>
    </source>
</evidence>